<reference evidence="1" key="1">
    <citation type="submission" date="2022-11" db="EMBL/GenBank/DDBJ databases">
        <title>Centuries of genome instability and evolution in soft-shell clam transmissible cancer (bioRxiv).</title>
        <authorList>
            <person name="Hart S.F.M."/>
            <person name="Yonemitsu M.A."/>
            <person name="Giersch R.M."/>
            <person name="Beal B.F."/>
            <person name="Arriagada G."/>
            <person name="Davis B.W."/>
            <person name="Ostrander E.A."/>
            <person name="Goff S.P."/>
            <person name="Metzger M.J."/>
        </authorList>
    </citation>
    <scope>NUCLEOTIDE SEQUENCE</scope>
    <source>
        <strain evidence="1">MELC-2E11</strain>
        <tissue evidence="1">Siphon/mantle</tissue>
    </source>
</reference>
<sequence length="115" mass="13306">WACDWCSSENHKSISQSKVCHTLCNPLSKLVIVPSCTNVPEIRNFMNAFKELTLFFGYSAKRKDKLKTFLTKDMSDLLAEEEYKHELYNTTCKSDSLCQHCRTHVGYHVLTQLAR</sequence>
<feature type="non-terminal residue" evidence="1">
    <location>
        <position position="1"/>
    </location>
</feature>
<name>A0ABY7FUA9_MYAAR</name>
<protein>
    <recommendedName>
        <fullName evidence="3">Protein yippee-like</fullName>
    </recommendedName>
</protein>
<proteinExistence type="predicted"/>
<accession>A0ABY7FUA9</accession>
<evidence type="ECO:0000313" key="1">
    <source>
        <dbReference type="EMBL" id="WAR25217.1"/>
    </source>
</evidence>
<keyword evidence="2" id="KW-1185">Reference proteome</keyword>
<dbReference type="EMBL" id="CP111025">
    <property type="protein sequence ID" value="WAR25217.1"/>
    <property type="molecule type" value="Genomic_DNA"/>
</dbReference>
<evidence type="ECO:0008006" key="3">
    <source>
        <dbReference type="Google" id="ProtNLM"/>
    </source>
</evidence>
<organism evidence="1 2">
    <name type="scientific">Mya arenaria</name>
    <name type="common">Soft-shell clam</name>
    <dbReference type="NCBI Taxonomy" id="6604"/>
    <lineage>
        <taxon>Eukaryota</taxon>
        <taxon>Metazoa</taxon>
        <taxon>Spiralia</taxon>
        <taxon>Lophotrochozoa</taxon>
        <taxon>Mollusca</taxon>
        <taxon>Bivalvia</taxon>
        <taxon>Autobranchia</taxon>
        <taxon>Heteroconchia</taxon>
        <taxon>Euheterodonta</taxon>
        <taxon>Imparidentia</taxon>
        <taxon>Neoheterodontei</taxon>
        <taxon>Myida</taxon>
        <taxon>Myoidea</taxon>
        <taxon>Myidae</taxon>
        <taxon>Mya</taxon>
    </lineage>
</organism>
<gene>
    <name evidence="1" type="ORF">MAR_010921</name>
</gene>
<dbReference type="Proteomes" id="UP001164746">
    <property type="component" value="Chromosome 14"/>
</dbReference>
<evidence type="ECO:0000313" key="2">
    <source>
        <dbReference type="Proteomes" id="UP001164746"/>
    </source>
</evidence>